<keyword evidence="1" id="KW-0175">Coiled coil</keyword>
<keyword evidence="2" id="KW-1185">Reference proteome</keyword>
<name>A0A1I7ZC11_9BILA</name>
<evidence type="ECO:0000313" key="3">
    <source>
        <dbReference type="WBParaSite" id="L893_g24832.t1"/>
    </source>
</evidence>
<reference evidence="3" key="1">
    <citation type="submission" date="2016-11" db="UniProtKB">
        <authorList>
            <consortium name="WormBaseParasite"/>
        </authorList>
    </citation>
    <scope>IDENTIFICATION</scope>
</reference>
<organism evidence="2 3">
    <name type="scientific">Steinernema glaseri</name>
    <dbReference type="NCBI Taxonomy" id="37863"/>
    <lineage>
        <taxon>Eukaryota</taxon>
        <taxon>Metazoa</taxon>
        <taxon>Ecdysozoa</taxon>
        <taxon>Nematoda</taxon>
        <taxon>Chromadorea</taxon>
        <taxon>Rhabditida</taxon>
        <taxon>Tylenchina</taxon>
        <taxon>Panagrolaimomorpha</taxon>
        <taxon>Strongyloidoidea</taxon>
        <taxon>Steinernematidae</taxon>
        <taxon>Steinernema</taxon>
    </lineage>
</organism>
<evidence type="ECO:0000313" key="2">
    <source>
        <dbReference type="Proteomes" id="UP000095287"/>
    </source>
</evidence>
<sequence length="146" mass="16696">MFLIGRGDRGTERGAENFKQSESVHIPEGFSKKKCPMARTTDPSRFIADLQDVHERSNRNLMQMIADLSEQVREIRLSQEHLSQEMLMLQSSIKSTAVLEESKLWRQWAQTTIAVQTINQKEQMDRMLSMFGMMGMQGAAIPPPIL</sequence>
<proteinExistence type="predicted"/>
<accession>A0A1I7ZC11</accession>
<dbReference type="Proteomes" id="UP000095287">
    <property type="component" value="Unplaced"/>
</dbReference>
<feature type="coiled-coil region" evidence="1">
    <location>
        <begin position="58"/>
        <end position="85"/>
    </location>
</feature>
<dbReference type="WBParaSite" id="L893_g24832.t1">
    <property type="protein sequence ID" value="L893_g24832.t1"/>
    <property type="gene ID" value="L893_g24832"/>
</dbReference>
<dbReference type="AlphaFoldDB" id="A0A1I7ZC11"/>
<protein>
    <submittedName>
        <fullName evidence="3">TLE_N domain-containing protein</fullName>
    </submittedName>
</protein>
<evidence type="ECO:0000256" key="1">
    <source>
        <dbReference type="SAM" id="Coils"/>
    </source>
</evidence>